<evidence type="ECO:0000259" key="1">
    <source>
        <dbReference type="PROSITE" id="PS50004"/>
    </source>
</evidence>
<dbReference type="InterPro" id="IPR000008">
    <property type="entry name" value="C2_dom"/>
</dbReference>
<dbReference type="STRING" id="35608.A0A2U1LI63"/>
<dbReference type="OrthoDB" id="270970at2759"/>
<dbReference type="PANTHER" id="PTHR32246">
    <property type="entry name" value="INGRESSION PROTEIN FIC1"/>
    <property type="match status" value="1"/>
</dbReference>
<dbReference type="Gene3D" id="2.60.40.150">
    <property type="entry name" value="C2 domain"/>
    <property type="match status" value="1"/>
</dbReference>
<dbReference type="SUPFAM" id="SSF49562">
    <property type="entry name" value="C2 domain (Calcium/lipid-binding domain, CaLB)"/>
    <property type="match status" value="1"/>
</dbReference>
<evidence type="ECO:0000313" key="2">
    <source>
        <dbReference type="EMBL" id="PWA48684.1"/>
    </source>
</evidence>
<dbReference type="Proteomes" id="UP000245207">
    <property type="component" value="Unassembled WGS sequence"/>
</dbReference>
<dbReference type="CDD" id="cd04051">
    <property type="entry name" value="C2_SRC2_like"/>
    <property type="match status" value="1"/>
</dbReference>
<keyword evidence="3" id="KW-1185">Reference proteome</keyword>
<comment type="caution">
    <text evidence="2">The sequence shown here is derived from an EMBL/GenBank/DDBJ whole genome shotgun (WGS) entry which is preliminary data.</text>
</comment>
<dbReference type="AlphaFoldDB" id="A0A2U1LI63"/>
<dbReference type="SMART" id="SM00239">
    <property type="entry name" value="C2"/>
    <property type="match status" value="1"/>
</dbReference>
<dbReference type="PANTHER" id="PTHR32246:SF173">
    <property type="entry name" value="C2 DOMAIN-CONTAINING PROTEIN"/>
    <property type="match status" value="1"/>
</dbReference>
<accession>A0A2U1LI63</accession>
<name>A0A2U1LI63_ARTAN</name>
<gene>
    <name evidence="2" type="ORF">CTI12_AA488500</name>
</gene>
<dbReference type="InterPro" id="IPR035892">
    <property type="entry name" value="C2_domain_sf"/>
</dbReference>
<evidence type="ECO:0000313" key="3">
    <source>
        <dbReference type="Proteomes" id="UP000245207"/>
    </source>
</evidence>
<dbReference type="Pfam" id="PF00168">
    <property type="entry name" value="C2"/>
    <property type="match status" value="1"/>
</dbReference>
<dbReference type="EMBL" id="PKPP01009259">
    <property type="protein sequence ID" value="PWA48684.1"/>
    <property type="molecule type" value="Genomic_DNA"/>
</dbReference>
<dbReference type="PROSITE" id="PS50004">
    <property type="entry name" value="C2"/>
    <property type="match status" value="1"/>
</dbReference>
<sequence length="146" mass="16591">MECRNLELILLSADGLKKPNSIKKADKVYADVSILGTDNKLRTPVNQTGGSEPTWNHRMKFTMDEDLAQQNRLTLVVKIKAVRIFTHKNLGEVCVPIKELMEGIKDEGKDMQFVTYQVKQESKLRNLKGLSNFGINFVKSLKSRLL</sequence>
<organism evidence="2 3">
    <name type="scientific">Artemisia annua</name>
    <name type="common">Sweet wormwood</name>
    <dbReference type="NCBI Taxonomy" id="35608"/>
    <lineage>
        <taxon>Eukaryota</taxon>
        <taxon>Viridiplantae</taxon>
        <taxon>Streptophyta</taxon>
        <taxon>Embryophyta</taxon>
        <taxon>Tracheophyta</taxon>
        <taxon>Spermatophyta</taxon>
        <taxon>Magnoliopsida</taxon>
        <taxon>eudicotyledons</taxon>
        <taxon>Gunneridae</taxon>
        <taxon>Pentapetalae</taxon>
        <taxon>asterids</taxon>
        <taxon>campanulids</taxon>
        <taxon>Asterales</taxon>
        <taxon>Asteraceae</taxon>
        <taxon>Asteroideae</taxon>
        <taxon>Anthemideae</taxon>
        <taxon>Artemisiinae</taxon>
        <taxon>Artemisia</taxon>
    </lineage>
</organism>
<dbReference type="InterPro" id="IPR044750">
    <property type="entry name" value="C2_SRC2/BAP"/>
</dbReference>
<proteinExistence type="predicted"/>
<protein>
    <submittedName>
        <fullName evidence="2">C2 domain-containing protein</fullName>
    </submittedName>
</protein>
<feature type="domain" description="C2" evidence="1">
    <location>
        <begin position="1"/>
        <end position="110"/>
    </location>
</feature>
<dbReference type="GO" id="GO:0006952">
    <property type="term" value="P:defense response"/>
    <property type="evidence" value="ECO:0007669"/>
    <property type="project" value="InterPro"/>
</dbReference>
<reference evidence="2 3" key="1">
    <citation type="journal article" date="2018" name="Mol. Plant">
        <title>The genome of Artemisia annua provides insight into the evolution of Asteraceae family and artemisinin biosynthesis.</title>
        <authorList>
            <person name="Shen Q."/>
            <person name="Zhang L."/>
            <person name="Liao Z."/>
            <person name="Wang S."/>
            <person name="Yan T."/>
            <person name="Shi P."/>
            <person name="Liu M."/>
            <person name="Fu X."/>
            <person name="Pan Q."/>
            <person name="Wang Y."/>
            <person name="Lv Z."/>
            <person name="Lu X."/>
            <person name="Zhang F."/>
            <person name="Jiang W."/>
            <person name="Ma Y."/>
            <person name="Chen M."/>
            <person name="Hao X."/>
            <person name="Li L."/>
            <person name="Tang Y."/>
            <person name="Lv G."/>
            <person name="Zhou Y."/>
            <person name="Sun X."/>
            <person name="Brodelius P.E."/>
            <person name="Rose J.K.C."/>
            <person name="Tang K."/>
        </authorList>
    </citation>
    <scope>NUCLEOTIDE SEQUENCE [LARGE SCALE GENOMIC DNA]</scope>
    <source>
        <strain evidence="3">cv. Huhao1</strain>
        <tissue evidence="2">Leaf</tissue>
    </source>
</reference>